<feature type="signal peptide" evidence="2">
    <location>
        <begin position="1"/>
        <end position="21"/>
    </location>
</feature>
<evidence type="ECO:0000256" key="1">
    <source>
        <dbReference type="SAM" id="Coils"/>
    </source>
</evidence>
<evidence type="ECO:0008006" key="5">
    <source>
        <dbReference type="Google" id="ProtNLM"/>
    </source>
</evidence>
<comment type="caution">
    <text evidence="3">The sequence shown here is derived from an EMBL/GenBank/DDBJ whole genome shotgun (WGS) entry which is preliminary data.</text>
</comment>
<evidence type="ECO:0000313" key="4">
    <source>
        <dbReference type="Proteomes" id="UP000681290"/>
    </source>
</evidence>
<dbReference type="Proteomes" id="UP000681290">
    <property type="component" value="Unassembled WGS sequence"/>
</dbReference>
<sequence>MKKWMSISAAFLLGVVVTLSAGDVSAQVKSLIGKKVTGEYTVIVNGKTLEDKGAIIESKANVPARAFSEALGADVQVSGKTIYVTTDNEQSNNGAGNETAGAAPVSNKYIGSTKSSLEELKQSTENRILKPTIEGRDEIVKQISQLENSDGGELTKQTIEALKKELATYEADIQKYTKELEMINEALELLKK</sequence>
<proteinExistence type="predicted"/>
<feature type="coiled-coil region" evidence="1">
    <location>
        <begin position="152"/>
        <end position="186"/>
    </location>
</feature>
<organism evidence="3 4">
    <name type="scientific">Paenibacillus woosongensis</name>
    <dbReference type="NCBI Taxonomy" id="307580"/>
    <lineage>
        <taxon>Bacteria</taxon>
        <taxon>Bacillati</taxon>
        <taxon>Bacillota</taxon>
        <taxon>Bacilli</taxon>
        <taxon>Bacillales</taxon>
        <taxon>Paenibacillaceae</taxon>
        <taxon>Paenibacillus</taxon>
    </lineage>
</organism>
<keyword evidence="4" id="KW-1185">Reference proteome</keyword>
<dbReference type="RefSeq" id="WP_213590409.1">
    <property type="nucleotide sequence ID" value="NZ_BOSM01000002.1"/>
</dbReference>
<evidence type="ECO:0000313" key="3">
    <source>
        <dbReference type="EMBL" id="GIP57918.1"/>
    </source>
</evidence>
<keyword evidence="2" id="KW-0732">Signal</keyword>
<gene>
    <name evidence="3" type="ORF">J15TS10_17320</name>
</gene>
<reference evidence="3 4" key="1">
    <citation type="submission" date="2021-03" db="EMBL/GenBank/DDBJ databases">
        <title>Antimicrobial resistance genes in bacteria isolated from Japanese honey, and their potential for conferring macrolide and lincosamide resistance in the American foulbrood pathogen Paenibacillus larvae.</title>
        <authorList>
            <person name="Okamoto M."/>
            <person name="Kumagai M."/>
            <person name="Kanamori H."/>
            <person name="Takamatsu D."/>
        </authorList>
    </citation>
    <scope>NUCLEOTIDE SEQUENCE [LARGE SCALE GENOMIC DNA]</scope>
    <source>
        <strain evidence="3 4">J15TS10</strain>
    </source>
</reference>
<keyword evidence="1" id="KW-0175">Coiled coil</keyword>
<evidence type="ECO:0000256" key="2">
    <source>
        <dbReference type="SAM" id="SignalP"/>
    </source>
</evidence>
<feature type="chain" id="PRO_5047324451" description="Copper amine oxidase-like N-terminal domain-containing protein" evidence="2">
    <location>
        <begin position="22"/>
        <end position="192"/>
    </location>
</feature>
<name>A0ABQ4MPG6_9BACL</name>
<accession>A0ABQ4MPG6</accession>
<dbReference type="EMBL" id="BOSM01000002">
    <property type="protein sequence ID" value="GIP57918.1"/>
    <property type="molecule type" value="Genomic_DNA"/>
</dbReference>
<protein>
    <recommendedName>
        <fullName evidence="5">Copper amine oxidase-like N-terminal domain-containing protein</fullName>
    </recommendedName>
</protein>